<feature type="signal peptide" evidence="1">
    <location>
        <begin position="1"/>
        <end position="25"/>
    </location>
</feature>
<evidence type="ECO:0000313" key="2">
    <source>
        <dbReference type="EMBL" id="HIW87419.1"/>
    </source>
</evidence>
<dbReference type="Proteomes" id="UP000824267">
    <property type="component" value="Unassembled WGS sequence"/>
</dbReference>
<organism evidence="2 3">
    <name type="scientific">Candidatus Onthomorpha intestinigallinarum</name>
    <dbReference type="NCBI Taxonomy" id="2840880"/>
    <lineage>
        <taxon>Bacteria</taxon>
        <taxon>Pseudomonadati</taxon>
        <taxon>Bacteroidota</taxon>
        <taxon>Bacteroidia</taxon>
        <taxon>Bacteroidales</taxon>
        <taxon>Candidatus Onthomorpha</taxon>
    </lineage>
</organism>
<dbReference type="AlphaFoldDB" id="A0A9D1UGW6"/>
<reference evidence="2" key="1">
    <citation type="journal article" date="2021" name="PeerJ">
        <title>Extensive microbial diversity within the chicken gut microbiome revealed by metagenomics and culture.</title>
        <authorList>
            <person name="Gilroy R."/>
            <person name="Ravi A."/>
            <person name="Getino M."/>
            <person name="Pursley I."/>
            <person name="Horton D.L."/>
            <person name="Alikhan N.F."/>
            <person name="Baker D."/>
            <person name="Gharbi K."/>
            <person name="Hall N."/>
            <person name="Watson M."/>
            <person name="Adriaenssens E.M."/>
            <person name="Foster-Nyarko E."/>
            <person name="Jarju S."/>
            <person name="Secka A."/>
            <person name="Antonio M."/>
            <person name="Oren A."/>
            <person name="Chaudhuri R.R."/>
            <person name="La Ragione R."/>
            <person name="Hildebrand F."/>
            <person name="Pallen M.J."/>
        </authorList>
    </citation>
    <scope>NUCLEOTIDE SEQUENCE</scope>
    <source>
        <strain evidence="2">Gambia16-930</strain>
    </source>
</reference>
<dbReference type="EMBL" id="DXGG01000132">
    <property type="protein sequence ID" value="HIW87419.1"/>
    <property type="molecule type" value="Genomic_DNA"/>
</dbReference>
<evidence type="ECO:0000313" key="3">
    <source>
        <dbReference type="Proteomes" id="UP000824267"/>
    </source>
</evidence>
<proteinExistence type="predicted"/>
<name>A0A9D1UGW6_9BACT</name>
<evidence type="ECO:0000256" key="1">
    <source>
        <dbReference type="SAM" id="SignalP"/>
    </source>
</evidence>
<accession>A0A9D1UGW6</accession>
<gene>
    <name evidence="2" type="ORF">IAC47_04000</name>
</gene>
<reference evidence="2" key="2">
    <citation type="submission" date="2021-04" db="EMBL/GenBank/DDBJ databases">
        <authorList>
            <person name="Gilroy R."/>
        </authorList>
    </citation>
    <scope>NUCLEOTIDE SEQUENCE</scope>
    <source>
        <strain evidence="2">Gambia16-930</strain>
    </source>
</reference>
<dbReference type="NCBIfam" id="NF033709">
    <property type="entry name" value="PorV_fam"/>
    <property type="match status" value="1"/>
</dbReference>
<dbReference type="Gene3D" id="2.40.160.60">
    <property type="entry name" value="Outer membrane protein transport protein (OMPP1/FadL/TodX)"/>
    <property type="match status" value="1"/>
</dbReference>
<sequence length="362" mass="38487">MRNIYRILACVVFGILMMPSITANAGNDDRRGTSGAGELLINPWVRSSGWSSVNTACGSGVDALFSNVAGLAHTTGTEAVFGYTAWLQNSGISNIAAGLSQSLGDYGVLGLTVNSMNFGTIERTTVSSPEIGNNGTYKISMMNIAVSYAKAFSTSIFAGATMKLVTEGIDNVTGTGFAIDAGVQYVTGENYELKFGIALKNWGPSMSFSGDGLSISALPDGFSHSQTMEQRSSTFELPSSLNIGMSYDFLFSENKHRITLAGNFSSMAFGKDLYTVGLEYGFMKYFMLRAGYSYEAELWESVYDENGSTSLMSGFSCGASVIAPLSKAKNGKKNGTNLSFDYSFRATKIMGGIHSVGLAISL</sequence>
<feature type="chain" id="PRO_5039161470" evidence="1">
    <location>
        <begin position="26"/>
        <end position="362"/>
    </location>
</feature>
<dbReference type="SUPFAM" id="SSF56935">
    <property type="entry name" value="Porins"/>
    <property type="match status" value="1"/>
</dbReference>
<protein>
    <submittedName>
        <fullName evidence="2">PorV/PorQ family protein</fullName>
    </submittedName>
</protein>
<comment type="caution">
    <text evidence="2">The sequence shown here is derived from an EMBL/GenBank/DDBJ whole genome shotgun (WGS) entry which is preliminary data.</text>
</comment>
<keyword evidence="1" id="KW-0732">Signal</keyword>